<proteinExistence type="predicted"/>
<comment type="subcellular location">
    <subcellularLocation>
        <location evidence="1">Cell membrane</location>
        <topology evidence="1">Multi-pass membrane protein</topology>
    </subcellularLocation>
</comment>
<feature type="transmembrane region" description="Helical" evidence="6">
    <location>
        <begin position="259"/>
        <end position="279"/>
    </location>
</feature>
<accession>A0A2G9XC85</accession>
<dbReference type="InterPro" id="IPR052159">
    <property type="entry name" value="Competence_DNA_uptake"/>
</dbReference>
<evidence type="ECO:0000313" key="9">
    <source>
        <dbReference type="Proteomes" id="UP000231388"/>
    </source>
</evidence>
<dbReference type="Pfam" id="PF03772">
    <property type="entry name" value="Competence"/>
    <property type="match status" value="1"/>
</dbReference>
<evidence type="ECO:0000256" key="4">
    <source>
        <dbReference type="ARBA" id="ARBA00022989"/>
    </source>
</evidence>
<feature type="domain" description="ComEC/Rec2-related protein" evidence="7">
    <location>
        <begin position="147"/>
        <end position="407"/>
    </location>
</feature>
<keyword evidence="2" id="KW-1003">Cell membrane</keyword>
<feature type="transmembrane region" description="Helical" evidence="6">
    <location>
        <begin position="162"/>
        <end position="187"/>
    </location>
</feature>
<dbReference type="NCBIfam" id="TIGR00360">
    <property type="entry name" value="ComEC_N-term"/>
    <property type="match status" value="1"/>
</dbReference>
<comment type="caution">
    <text evidence="8">The sequence shown here is derived from an EMBL/GenBank/DDBJ whole genome shotgun (WGS) entry which is preliminary data.</text>
</comment>
<reference evidence="8 9" key="1">
    <citation type="submission" date="2017-09" db="EMBL/GenBank/DDBJ databases">
        <title>Depth-based differentiation of microbial function through sediment-hosted aquifers and enrichment of novel symbionts in the deep terrestrial subsurface.</title>
        <authorList>
            <person name="Probst A.J."/>
            <person name="Ladd B."/>
            <person name="Jarett J.K."/>
            <person name="Geller-Mcgrath D.E."/>
            <person name="Sieber C.M."/>
            <person name="Emerson J.B."/>
            <person name="Anantharaman K."/>
            <person name="Thomas B.C."/>
            <person name="Malmstrom R."/>
            <person name="Stieglmeier M."/>
            <person name="Klingl A."/>
            <person name="Woyke T."/>
            <person name="Ryan C.M."/>
            <person name="Banfield J.F."/>
        </authorList>
    </citation>
    <scope>NUCLEOTIDE SEQUENCE [LARGE SCALE GENOMIC DNA]</scope>
    <source>
        <strain evidence="8">CG23_combo_of_CG06-09_8_20_14_all_40_14</strain>
    </source>
</reference>
<keyword evidence="3 6" id="KW-0812">Transmembrane</keyword>
<evidence type="ECO:0000256" key="6">
    <source>
        <dbReference type="SAM" id="Phobius"/>
    </source>
</evidence>
<evidence type="ECO:0000256" key="5">
    <source>
        <dbReference type="ARBA" id="ARBA00023136"/>
    </source>
</evidence>
<dbReference type="PANTHER" id="PTHR30619:SF7">
    <property type="entry name" value="BETA-LACTAMASE DOMAIN PROTEIN"/>
    <property type="match status" value="1"/>
</dbReference>
<evidence type="ECO:0000256" key="2">
    <source>
        <dbReference type="ARBA" id="ARBA00022475"/>
    </source>
</evidence>
<feature type="transmembrane region" description="Helical" evidence="6">
    <location>
        <begin position="389"/>
        <end position="406"/>
    </location>
</feature>
<feature type="transmembrane region" description="Helical" evidence="6">
    <location>
        <begin position="193"/>
        <end position="214"/>
    </location>
</feature>
<keyword evidence="5 6" id="KW-0472">Membrane</keyword>
<feature type="transmembrane region" description="Helical" evidence="6">
    <location>
        <begin position="6"/>
        <end position="22"/>
    </location>
</feature>
<feature type="transmembrane region" description="Helical" evidence="6">
    <location>
        <begin position="322"/>
        <end position="344"/>
    </location>
</feature>
<feature type="transmembrane region" description="Helical" evidence="6">
    <location>
        <begin position="351"/>
        <end position="369"/>
    </location>
</feature>
<dbReference type="EMBL" id="PCQY01000022">
    <property type="protein sequence ID" value="PIP04574.1"/>
    <property type="molecule type" value="Genomic_DNA"/>
</dbReference>
<keyword evidence="4 6" id="KW-1133">Transmembrane helix</keyword>
<dbReference type="Proteomes" id="UP000231388">
    <property type="component" value="Unassembled WGS sequence"/>
</dbReference>
<evidence type="ECO:0000256" key="1">
    <source>
        <dbReference type="ARBA" id="ARBA00004651"/>
    </source>
</evidence>
<name>A0A2G9XC85_UNCKA</name>
<organism evidence="8 9">
    <name type="scientific">candidate division WWE3 bacterium CG23_combo_of_CG06-09_8_20_14_all_40_14</name>
    <dbReference type="NCBI Taxonomy" id="1975095"/>
    <lineage>
        <taxon>Bacteria</taxon>
        <taxon>Katanobacteria</taxon>
    </lineage>
</organism>
<evidence type="ECO:0000313" key="8">
    <source>
        <dbReference type="EMBL" id="PIP04574.1"/>
    </source>
</evidence>
<dbReference type="AlphaFoldDB" id="A0A2G9XC85"/>
<evidence type="ECO:0000256" key="3">
    <source>
        <dbReference type="ARBA" id="ARBA00022692"/>
    </source>
</evidence>
<dbReference type="InterPro" id="IPR004477">
    <property type="entry name" value="ComEC_N"/>
</dbReference>
<feature type="transmembrane region" description="Helical" evidence="6">
    <location>
        <begin position="235"/>
        <end position="253"/>
    </location>
</feature>
<gene>
    <name evidence="8" type="ORF">COX53_01760</name>
</gene>
<evidence type="ECO:0000259" key="7">
    <source>
        <dbReference type="Pfam" id="PF03772"/>
    </source>
</evidence>
<dbReference type="GO" id="GO:0005886">
    <property type="term" value="C:plasma membrane"/>
    <property type="evidence" value="ECO:0007669"/>
    <property type="project" value="UniProtKB-SubCell"/>
</dbReference>
<protein>
    <recommendedName>
        <fullName evidence="7">ComEC/Rec2-related protein domain-containing protein</fullName>
    </recommendedName>
</protein>
<sequence length="413" mass="46319">MKLSFPLLIVVLILLELFVLRFKSALTYKSILLSSSDAVLSLKKDPDFYNNSYQVLDFGYFRAFSYSKEVFRAGDILKINFAPARCDKQTCSLLYRKAISLEKIGTTKSAVIMRLFLNVRNRINELYAKNLPSPYAELLAGMTLGIKNLPQNFSEALIKTGVIHVVVVSGFNVSLVISALFPLLLFFGRRVSLAISFLGVLSFVCLVGFEPPVIRAGIMGLIMLYGKYRGREKNVLAILFLAGAVMVFINPLIVYDLSFILSFLATFGLIAFSPILKTYLPFKFYGLEEDFIATLCAQILVWPIISYSFGRVSLISPLVNVLILWVVPLVTVMGFLYIAIASILIFINGSFLLAVVSWAIKIPLAYFSQVVDLFAKLSFSQIEFKVNNAFMVGYYLLLALVLLWLTKKKEVTF</sequence>
<feature type="transmembrane region" description="Helical" evidence="6">
    <location>
        <begin position="291"/>
        <end position="310"/>
    </location>
</feature>
<dbReference type="PANTHER" id="PTHR30619">
    <property type="entry name" value="DNA INTERNALIZATION/COMPETENCE PROTEIN COMEC/REC2"/>
    <property type="match status" value="1"/>
</dbReference>